<dbReference type="InterPro" id="IPR050438">
    <property type="entry name" value="LMW_PTPase"/>
</dbReference>
<dbReference type="InterPro" id="IPR023485">
    <property type="entry name" value="Ptyr_pPase"/>
</dbReference>
<evidence type="ECO:0000256" key="1">
    <source>
        <dbReference type="ARBA" id="ARBA00013064"/>
    </source>
</evidence>
<comment type="caution">
    <text evidence="4">The sequence shown here is derived from an EMBL/GenBank/DDBJ whole genome shotgun (WGS) entry which is preliminary data.</text>
</comment>
<dbReference type="PANTHER" id="PTHR11717:SF7">
    <property type="entry name" value="LOW MOLECULAR WEIGHT PHOSPHOTYROSINE PROTEIN PHOSPHATASE"/>
    <property type="match status" value="1"/>
</dbReference>
<sequence length="252" mass="26222">MPVRLPTSPWSYTPPRERIFQPVAEGVAPMASGILFVCYANMCRSPMAEYIARDMLTRRLGADRAPVPVSSAGTNAMPGYRMHPHAATVAAGLGADPAPFRSRPLTADTIAQAGLVLAATQRERAVCLSLVPAALHRTFTLRQFSRLAAAAGDQSASSGPDDARPDAGRDGVPDAARDRGQDAARDVGQDAARRLAAAVAAAVRARGQLQPVEPGDDDLADPVGQPVAAFHQCAGQIEAALEPVVALIASCG</sequence>
<evidence type="ECO:0000259" key="3">
    <source>
        <dbReference type="SMART" id="SM00226"/>
    </source>
</evidence>
<dbReference type="PANTHER" id="PTHR11717">
    <property type="entry name" value="LOW MOLECULAR WEIGHT PROTEIN TYROSINE PHOSPHATASE"/>
    <property type="match status" value="1"/>
</dbReference>
<feature type="compositionally biased region" description="Basic and acidic residues" evidence="2">
    <location>
        <begin position="161"/>
        <end position="188"/>
    </location>
</feature>
<feature type="domain" description="Phosphotyrosine protein phosphatase I" evidence="3">
    <location>
        <begin position="32"/>
        <end position="247"/>
    </location>
</feature>
<dbReference type="Proteomes" id="UP000642748">
    <property type="component" value="Unassembled WGS sequence"/>
</dbReference>
<dbReference type="EC" id="3.1.3.48" evidence="1"/>
<dbReference type="SUPFAM" id="SSF52788">
    <property type="entry name" value="Phosphotyrosine protein phosphatases I"/>
    <property type="match status" value="1"/>
</dbReference>
<dbReference type="EMBL" id="BONZ01000112">
    <property type="protein sequence ID" value="GIH20998.1"/>
    <property type="molecule type" value="Genomic_DNA"/>
</dbReference>
<dbReference type="InterPro" id="IPR036196">
    <property type="entry name" value="Ptyr_pPase_sf"/>
</dbReference>
<dbReference type="AlphaFoldDB" id="A0A8J3VWP2"/>
<accession>A0A8J3VWP2</accession>
<protein>
    <recommendedName>
        <fullName evidence="1">protein-tyrosine-phosphatase</fullName>
        <ecNumber evidence="1">3.1.3.48</ecNumber>
    </recommendedName>
</protein>
<dbReference type="RefSeq" id="WP_239134498.1">
    <property type="nucleotide sequence ID" value="NZ_BONZ01000112.1"/>
</dbReference>
<name>A0A8J3VWP2_9ACTN</name>
<organism evidence="4 5">
    <name type="scientific">Rugosimonospora africana</name>
    <dbReference type="NCBI Taxonomy" id="556532"/>
    <lineage>
        <taxon>Bacteria</taxon>
        <taxon>Bacillati</taxon>
        <taxon>Actinomycetota</taxon>
        <taxon>Actinomycetes</taxon>
        <taxon>Micromonosporales</taxon>
        <taxon>Micromonosporaceae</taxon>
        <taxon>Rugosimonospora</taxon>
    </lineage>
</organism>
<feature type="compositionally biased region" description="Low complexity" evidence="2">
    <location>
        <begin position="151"/>
        <end position="160"/>
    </location>
</feature>
<evidence type="ECO:0000256" key="2">
    <source>
        <dbReference type="SAM" id="MobiDB-lite"/>
    </source>
</evidence>
<reference evidence="4" key="1">
    <citation type="submission" date="2021-01" db="EMBL/GenBank/DDBJ databases">
        <title>Whole genome shotgun sequence of Rugosimonospora africana NBRC 104875.</title>
        <authorList>
            <person name="Komaki H."/>
            <person name="Tamura T."/>
        </authorList>
    </citation>
    <scope>NUCLEOTIDE SEQUENCE</scope>
    <source>
        <strain evidence="4">NBRC 104875</strain>
    </source>
</reference>
<gene>
    <name evidence="4" type="ORF">Raf01_91700</name>
</gene>
<evidence type="ECO:0000313" key="4">
    <source>
        <dbReference type="EMBL" id="GIH20998.1"/>
    </source>
</evidence>
<evidence type="ECO:0000313" key="5">
    <source>
        <dbReference type="Proteomes" id="UP000642748"/>
    </source>
</evidence>
<dbReference type="GO" id="GO:0004725">
    <property type="term" value="F:protein tyrosine phosphatase activity"/>
    <property type="evidence" value="ECO:0007669"/>
    <property type="project" value="UniProtKB-EC"/>
</dbReference>
<dbReference type="SMART" id="SM00226">
    <property type="entry name" value="LMWPc"/>
    <property type="match status" value="1"/>
</dbReference>
<dbReference type="Pfam" id="PF01451">
    <property type="entry name" value="LMWPc"/>
    <property type="match status" value="1"/>
</dbReference>
<keyword evidence="5" id="KW-1185">Reference proteome</keyword>
<feature type="region of interest" description="Disordered" evidence="2">
    <location>
        <begin position="151"/>
        <end position="188"/>
    </location>
</feature>
<proteinExistence type="predicted"/>
<dbReference type="Gene3D" id="3.40.50.2300">
    <property type="match status" value="1"/>
</dbReference>